<sequence length="50" mass="5702">MRDEENFFGNLALKEVRQSALSFTSINRCGENRCVNRFTSDESPSGFNNL</sequence>
<evidence type="ECO:0000313" key="1">
    <source>
        <dbReference type="EMBL" id="KOX68161.1"/>
    </source>
</evidence>
<dbReference type="AlphaFoldDB" id="A0A0N0BBX0"/>
<evidence type="ECO:0000313" key="2">
    <source>
        <dbReference type="Proteomes" id="UP000053105"/>
    </source>
</evidence>
<dbReference type="EMBL" id="KQ435944">
    <property type="protein sequence ID" value="KOX68161.1"/>
    <property type="molecule type" value="Genomic_DNA"/>
</dbReference>
<proteinExistence type="predicted"/>
<dbReference type="Proteomes" id="UP000053105">
    <property type="component" value="Unassembled WGS sequence"/>
</dbReference>
<keyword evidence="2" id="KW-1185">Reference proteome</keyword>
<reference evidence="1 2" key="1">
    <citation type="submission" date="2015-07" db="EMBL/GenBank/DDBJ databases">
        <title>The genome of Melipona quadrifasciata.</title>
        <authorList>
            <person name="Pan H."/>
            <person name="Kapheim K."/>
        </authorList>
    </citation>
    <scope>NUCLEOTIDE SEQUENCE [LARGE SCALE GENOMIC DNA]</scope>
    <source>
        <strain evidence="1">0111107301</strain>
        <tissue evidence="1">Whole body</tissue>
    </source>
</reference>
<name>A0A0N0BBX0_9HYME</name>
<protein>
    <submittedName>
        <fullName evidence="1">Uncharacterized protein</fullName>
    </submittedName>
</protein>
<gene>
    <name evidence="1" type="ORF">WN51_06055</name>
</gene>
<accession>A0A0N0BBX0</accession>
<organism evidence="1 2">
    <name type="scientific">Melipona quadrifasciata</name>
    <dbReference type="NCBI Taxonomy" id="166423"/>
    <lineage>
        <taxon>Eukaryota</taxon>
        <taxon>Metazoa</taxon>
        <taxon>Ecdysozoa</taxon>
        <taxon>Arthropoda</taxon>
        <taxon>Hexapoda</taxon>
        <taxon>Insecta</taxon>
        <taxon>Pterygota</taxon>
        <taxon>Neoptera</taxon>
        <taxon>Endopterygota</taxon>
        <taxon>Hymenoptera</taxon>
        <taxon>Apocrita</taxon>
        <taxon>Aculeata</taxon>
        <taxon>Apoidea</taxon>
        <taxon>Anthophila</taxon>
        <taxon>Apidae</taxon>
        <taxon>Melipona</taxon>
    </lineage>
</organism>